<keyword evidence="6" id="KW-0521">NADP</keyword>
<comment type="pathway">
    <text evidence="1 6">Carbohydrate biosynthesis; dTDP-L-rhamnose biosynthesis.</text>
</comment>
<dbReference type="Gene3D" id="3.40.50.720">
    <property type="entry name" value="NAD(P)-binding Rossmann-like Domain"/>
    <property type="match status" value="1"/>
</dbReference>
<dbReference type="GO" id="GO:0008831">
    <property type="term" value="F:dTDP-4-dehydrorhamnose reductase activity"/>
    <property type="evidence" value="ECO:0007669"/>
    <property type="project" value="UniProtKB-EC"/>
</dbReference>
<dbReference type="Gene3D" id="3.90.25.10">
    <property type="entry name" value="UDP-galactose 4-epimerase, domain 1"/>
    <property type="match status" value="1"/>
</dbReference>
<evidence type="ECO:0000256" key="4">
    <source>
        <dbReference type="ARBA" id="ARBA00017099"/>
    </source>
</evidence>
<dbReference type="InterPro" id="IPR005913">
    <property type="entry name" value="dTDP_dehydrorham_reduct"/>
</dbReference>
<dbReference type="UniPathway" id="UPA00124"/>
<feature type="domain" description="RmlD-like substrate binding" evidence="7">
    <location>
        <begin position="9"/>
        <end position="299"/>
    </location>
</feature>
<gene>
    <name evidence="8" type="primary">rfbD</name>
    <name evidence="8" type="ORF">GWK36_12415</name>
</gene>
<dbReference type="RefSeq" id="WP_166271528.1">
    <property type="nucleotide sequence ID" value="NZ_CP048029.1"/>
</dbReference>
<comment type="catalytic activity">
    <reaction evidence="5 6">
        <text>dTDP-beta-L-rhamnose + NADP(+) = dTDP-4-dehydro-beta-L-rhamnose + NADPH + H(+)</text>
        <dbReference type="Rhea" id="RHEA:21796"/>
        <dbReference type="ChEBI" id="CHEBI:15378"/>
        <dbReference type="ChEBI" id="CHEBI:57510"/>
        <dbReference type="ChEBI" id="CHEBI:57783"/>
        <dbReference type="ChEBI" id="CHEBI:58349"/>
        <dbReference type="ChEBI" id="CHEBI:62830"/>
        <dbReference type="EC" id="1.1.1.133"/>
    </reaction>
</comment>
<sequence length="306" mass="33702">MTPVTPRPKLLLIGANGQVGWELRRTLACVGEVIAASLEGEYGPAIDLMDAQALARLIQETQPDALINAAAYTAVDQAETERAAAWRVNAEAVGEMGALLAHRRVPIIHYSTDYVFSGRLGRPYTETDNPDPINVYGETKLAGERALLESGARALILRTSWVYGARGNNFLLSMRRLFQEREELRVVEDQVGSPTWSRMLAEVTALMLYRILRGDLDLDQVGGLYHLTGRGQVSWYGFAGAILKSTGARTRLIPIASSEYQAPAKRPLFSVLDNRRFQETFGLALPDWCLSLAQCLEELEPAAPVS</sequence>
<dbReference type="AlphaFoldDB" id="A0A6G7VFC4"/>
<evidence type="ECO:0000313" key="8">
    <source>
        <dbReference type="EMBL" id="QIK38652.1"/>
    </source>
</evidence>
<dbReference type="Pfam" id="PF04321">
    <property type="entry name" value="RmlD_sub_bind"/>
    <property type="match status" value="1"/>
</dbReference>
<evidence type="ECO:0000256" key="6">
    <source>
        <dbReference type="RuleBase" id="RU364082"/>
    </source>
</evidence>
<proteinExistence type="inferred from homology"/>
<evidence type="ECO:0000259" key="7">
    <source>
        <dbReference type="Pfam" id="PF04321"/>
    </source>
</evidence>
<accession>A0A6G7VFC4</accession>
<name>A0A6G7VFC4_9GAMM</name>
<evidence type="ECO:0000256" key="5">
    <source>
        <dbReference type="ARBA" id="ARBA00048200"/>
    </source>
</evidence>
<dbReference type="UniPathway" id="UPA00281"/>
<dbReference type="KEGG" id="cjap:GWK36_12415"/>
<comment type="function">
    <text evidence="6">Catalyzes the reduction of dTDP-6-deoxy-L-lyxo-4-hexulose to yield dTDP-L-rhamnose.</text>
</comment>
<dbReference type="CDD" id="cd05254">
    <property type="entry name" value="dTDP_HR_like_SDR_e"/>
    <property type="match status" value="1"/>
</dbReference>
<dbReference type="InterPro" id="IPR036291">
    <property type="entry name" value="NAD(P)-bd_dom_sf"/>
</dbReference>
<dbReference type="PANTHER" id="PTHR10491:SF4">
    <property type="entry name" value="METHIONINE ADENOSYLTRANSFERASE 2 SUBUNIT BETA"/>
    <property type="match status" value="1"/>
</dbReference>
<dbReference type="GO" id="GO:0019305">
    <property type="term" value="P:dTDP-rhamnose biosynthetic process"/>
    <property type="evidence" value="ECO:0007669"/>
    <property type="project" value="UniProtKB-UniPathway"/>
</dbReference>
<dbReference type="EMBL" id="CP048029">
    <property type="protein sequence ID" value="QIK38652.1"/>
    <property type="molecule type" value="Genomic_DNA"/>
</dbReference>
<evidence type="ECO:0000256" key="3">
    <source>
        <dbReference type="ARBA" id="ARBA00012929"/>
    </source>
</evidence>
<comment type="similarity">
    <text evidence="2 6">Belongs to the dTDP-4-dehydrorhamnose reductase family.</text>
</comment>
<dbReference type="PANTHER" id="PTHR10491">
    <property type="entry name" value="DTDP-4-DEHYDRORHAMNOSE REDUCTASE"/>
    <property type="match status" value="1"/>
</dbReference>
<dbReference type="InterPro" id="IPR029903">
    <property type="entry name" value="RmlD-like-bd"/>
</dbReference>
<dbReference type="GO" id="GO:0005829">
    <property type="term" value="C:cytosol"/>
    <property type="evidence" value="ECO:0007669"/>
    <property type="project" value="TreeGrafter"/>
</dbReference>
<dbReference type="EC" id="1.1.1.133" evidence="3 6"/>
<keyword evidence="6 8" id="KW-0560">Oxidoreductase</keyword>
<reference evidence="9" key="1">
    <citation type="submission" date="2020-01" db="EMBL/GenBank/DDBJ databases">
        <title>Caldichromatium gen. nov., sp. nov., a thermophilic purple sulfur bacterium member of the family Chromatiaceae isolated from Nakabusa hot spring, Japan.</title>
        <authorList>
            <person name="Saini M.K."/>
            <person name="Hanada S."/>
            <person name="Tank M."/>
        </authorList>
    </citation>
    <scope>NUCLEOTIDE SEQUENCE [LARGE SCALE GENOMIC DNA]</scope>
    <source>
        <strain evidence="9">No.7</strain>
    </source>
</reference>
<evidence type="ECO:0000256" key="2">
    <source>
        <dbReference type="ARBA" id="ARBA00010944"/>
    </source>
</evidence>
<comment type="cofactor">
    <cofactor evidence="6">
        <name>Mg(2+)</name>
        <dbReference type="ChEBI" id="CHEBI:18420"/>
    </cofactor>
    <text evidence="6">Binds 1 Mg(2+) ion per monomer.</text>
</comment>
<dbReference type="NCBIfam" id="TIGR01214">
    <property type="entry name" value="rmlD"/>
    <property type="match status" value="1"/>
</dbReference>
<dbReference type="SUPFAM" id="SSF51735">
    <property type="entry name" value="NAD(P)-binding Rossmann-fold domains"/>
    <property type="match status" value="1"/>
</dbReference>
<evidence type="ECO:0000256" key="1">
    <source>
        <dbReference type="ARBA" id="ARBA00004781"/>
    </source>
</evidence>
<keyword evidence="9" id="KW-1185">Reference proteome</keyword>
<dbReference type="Proteomes" id="UP000502699">
    <property type="component" value="Chromosome"/>
</dbReference>
<protein>
    <recommendedName>
        <fullName evidence="4 6">dTDP-4-dehydrorhamnose reductase</fullName>
        <ecNumber evidence="3 6">1.1.1.133</ecNumber>
    </recommendedName>
</protein>
<evidence type="ECO:0000313" key="9">
    <source>
        <dbReference type="Proteomes" id="UP000502699"/>
    </source>
</evidence>
<dbReference type="GO" id="GO:0009243">
    <property type="term" value="P:O antigen biosynthetic process"/>
    <property type="evidence" value="ECO:0007669"/>
    <property type="project" value="UniProtKB-UniPathway"/>
</dbReference>
<organism evidence="8 9">
    <name type="scientific">Caldichromatium japonicum</name>
    <dbReference type="NCBI Taxonomy" id="2699430"/>
    <lineage>
        <taxon>Bacteria</taxon>
        <taxon>Pseudomonadati</taxon>
        <taxon>Pseudomonadota</taxon>
        <taxon>Gammaproteobacteria</taxon>
        <taxon>Chromatiales</taxon>
        <taxon>Chromatiaceae</taxon>
        <taxon>Caldichromatium</taxon>
    </lineage>
</organism>